<evidence type="ECO:0000256" key="3">
    <source>
        <dbReference type="ARBA" id="ARBA00048267"/>
    </source>
</evidence>
<accession>B7K771</accession>
<evidence type="ECO:0000313" key="6">
    <source>
        <dbReference type="EMBL" id="ACK69639.1"/>
    </source>
</evidence>
<dbReference type="eggNOG" id="COG2201">
    <property type="taxonomic scope" value="Bacteria"/>
</dbReference>
<dbReference type="InterPro" id="IPR011247">
    <property type="entry name" value="Chemotax_prot-Glu_Me-esterase"/>
</dbReference>
<evidence type="ECO:0000256" key="1">
    <source>
        <dbReference type="ARBA" id="ARBA00022801"/>
    </source>
</evidence>
<keyword evidence="1 4" id="KW-0378">Hydrolase</keyword>
<dbReference type="PIRSF" id="PIRSF036461">
    <property type="entry name" value="Chmtx_methlestr"/>
    <property type="match status" value="1"/>
</dbReference>
<dbReference type="GO" id="GO:0006935">
    <property type="term" value="P:chemotaxis"/>
    <property type="evidence" value="ECO:0007669"/>
    <property type="project" value="UniProtKB-UniRule"/>
</dbReference>
<gene>
    <name evidence="6" type="ordered locus">PCC7424_1189</name>
</gene>
<dbReference type="STRING" id="65393.PCC7424_1189"/>
<dbReference type="Gene3D" id="3.40.50.180">
    <property type="entry name" value="Methylesterase CheB, C-terminal domain"/>
    <property type="match status" value="1"/>
</dbReference>
<dbReference type="GO" id="GO:0005737">
    <property type="term" value="C:cytoplasm"/>
    <property type="evidence" value="ECO:0007669"/>
    <property type="project" value="InterPro"/>
</dbReference>
<dbReference type="CDD" id="cd16433">
    <property type="entry name" value="CheB"/>
    <property type="match status" value="1"/>
</dbReference>
<sequence length="338" mass="36886">MLGRIIVIGASAGGVEALRELVAGFPSDLPATIFIVLHISPNSGSVLPSILTRAGVLEAVYPENEEVFQPGRIYVAPPDHHLLVKLGKVELTRGPKENRNRPAIDVLFRSAARAYDSLVIGVVLSGLLDDGTAGLLAIKQRGGIAIVQDPEEALYSSMPRNAIENVEVDQVLSVKEIAKELTRLVYEPIELKEVPPVSKNFAMESDMATLEPEAMQSDERPGIPSGFACPDCGGVLWELNQGNLLRFRCRTGHAFSVESLLAQQSEELEEALWVALRTLEETANLRDRMAQRATQAGHTARARIYDEDAQTARQRALLIRKAILNGLNGKNKDQLDEA</sequence>
<dbReference type="PROSITE" id="PS50122">
    <property type="entry name" value="CHEB"/>
    <property type="match status" value="1"/>
</dbReference>
<evidence type="ECO:0000256" key="4">
    <source>
        <dbReference type="PROSITE-ProRule" id="PRU00050"/>
    </source>
</evidence>
<name>B7K771_GLOC7</name>
<protein>
    <recommendedName>
        <fullName evidence="2">protein-glutamate methylesterase</fullName>
        <ecNumber evidence="2">3.1.1.61</ecNumber>
    </recommendedName>
</protein>
<organism evidence="6 7">
    <name type="scientific">Gloeothece citriformis (strain PCC 7424)</name>
    <name type="common">Cyanothece sp. (strain PCC 7424)</name>
    <dbReference type="NCBI Taxonomy" id="65393"/>
    <lineage>
        <taxon>Bacteria</taxon>
        <taxon>Bacillati</taxon>
        <taxon>Cyanobacteriota</taxon>
        <taxon>Cyanophyceae</taxon>
        <taxon>Oscillatoriophycideae</taxon>
        <taxon>Chroococcales</taxon>
        <taxon>Aphanothecaceae</taxon>
        <taxon>Gloeothece</taxon>
        <taxon>Gloeothece citriformis</taxon>
    </lineage>
</organism>
<proteinExistence type="predicted"/>
<dbReference type="GO" id="GO:0000156">
    <property type="term" value="F:phosphorelay response regulator activity"/>
    <property type="evidence" value="ECO:0007669"/>
    <property type="project" value="InterPro"/>
</dbReference>
<dbReference type="PANTHER" id="PTHR42872:SF6">
    <property type="entry name" value="PROTEIN-GLUTAMATE METHYLESTERASE_PROTEIN-GLUTAMINE GLUTAMINASE"/>
    <property type="match status" value="1"/>
</dbReference>
<dbReference type="EC" id="3.1.1.61" evidence="2"/>
<dbReference type="RefSeq" id="WP_012598585.1">
    <property type="nucleotide sequence ID" value="NC_011729.1"/>
</dbReference>
<feature type="domain" description="CheB-type methylesterase" evidence="5">
    <location>
        <begin position="1"/>
        <end position="188"/>
    </location>
</feature>
<dbReference type="KEGG" id="cyc:PCC7424_1189"/>
<dbReference type="HOGENOM" id="CLU_000445_51_1_3"/>
<dbReference type="OrthoDB" id="9793421at2"/>
<dbReference type="Pfam" id="PF01339">
    <property type="entry name" value="CheB_methylest"/>
    <property type="match status" value="1"/>
</dbReference>
<dbReference type="SUPFAM" id="SSF52738">
    <property type="entry name" value="Methylesterase CheB, C-terminal domain"/>
    <property type="match status" value="1"/>
</dbReference>
<dbReference type="InterPro" id="IPR000673">
    <property type="entry name" value="Sig_transdc_resp-reg_Me-estase"/>
</dbReference>
<dbReference type="EMBL" id="CP001291">
    <property type="protein sequence ID" value="ACK69639.1"/>
    <property type="molecule type" value="Genomic_DNA"/>
</dbReference>
<evidence type="ECO:0000256" key="2">
    <source>
        <dbReference type="ARBA" id="ARBA00039140"/>
    </source>
</evidence>
<feature type="active site" evidence="4">
    <location>
        <position position="38"/>
    </location>
</feature>
<feature type="active site" evidence="4">
    <location>
        <position position="130"/>
    </location>
</feature>
<comment type="catalytic activity">
    <reaction evidence="3">
        <text>[protein]-L-glutamate 5-O-methyl ester + H2O = L-glutamyl-[protein] + methanol + H(+)</text>
        <dbReference type="Rhea" id="RHEA:23236"/>
        <dbReference type="Rhea" id="RHEA-COMP:10208"/>
        <dbReference type="Rhea" id="RHEA-COMP:10311"/>
        <dbReference type="ChEBI" id="CHEBI:15377"/>
        <dbReference type="ChEBI" id="CHEBI:15378"/>
        <dbReference type="ChEBI" id="CHEBI:17790"/>
        <dbReference type="ChEBI" id="CHEBI:29973"/>
        <dbReference type="ChEBI" id="CHEBI:82795"/>
        <dbReference type="EC" id="3.1.1.61"/>
    </reaction>
</comment>
<keyword evidence="4" id="KW-0145">Chemotaxis</keyword>
<reference evidence="7" key="1">
    <citation type="journal article" date="2011" name="MBio">
        <title>Novel metabolic attributes of the genus Cyanothece, comprising a group of unicellular nitrogen-fixing Cyanobacteria.</title>
        <authorList>
            <person name="Bandyopadhyay A."/>
            <person name="Elvitigala T."/>
            <person name="Welsh E."/>
            <person name="Stockel J."/>
            <person name="Liberton M."/>
            <person name="Min H."/>
            <person name="Sherman L.A."/>
            <person name="Pakrasi H.B."/>
        </authorList>
    </citation>
    <scope>NUCLEOTIDE SEQUENCE [LARGE SCALE GENOMIC DNA]</scope>
    <source>
        <strain evidence="7">PCC 7424</strain>
    </source>
</reference>
<dbReference type="InterPro" id="IPR035909">
    <property type="entry name" value="CheB_C"/>
</dbReference>
<dbReference type="GO" id="GO:0008984">
    <property type="term" value="F:protein-glutamate methylesterase activity"/>
    <property type="evidence" value="ECO:0007669"/>
    <property type="project" value="UniProtKB-EC"/>
</dbReference>
<dbReference type="AlphaFoldDB" id="B7K771"/>
<keyword evidence="7" id="KW-1185">Reference proteome</keyword>
<dbReference type="Proteomes" id="UP000002384">
    <property type="component" value="Chromosome"/>
</dbReference>
<dbReference type="PANTHER" id="PTHR42872">
    <property type="entry name" value="PROTEIN-GLUTAMATE METHYLESTERASE/PROTEIN-GLUTAMINE GLUTAMINASE"/>
    <property type="match status" value="1"/>
</dbReference>
<feature type="active site" evidence="4">
    <location>
        <position position="11"/>
    </location>
</feature>
<evidence type="ECO:0000313" key="7">
    <source>
        <dbReference type="Proteomes" id="UP000002384"/>
    </source>
</evidence>
<evidence type="ECO:0000259" key="5">
    <source>
        <dbReference type="PROSITE" id="PS50122"/>
    </source>
</evidence>